<evidence type="ECO:0000313" key="3">
    <source>
        <dbReference type="Proteomes" id="UP000004069"/>
    </source>
</evidence>
<organism evidence="2 3">
    <name type="scientific">Lactobacillus amylolyticus DSM 11664</name>
    <dbReference type="NCBI Taxonomy" id="585524"/>
    <lineage>
        <taxon>Bacteria</taxon>
        <taxon>Bacillati</taxon>
        <taxon>Bacillota</taxon>
        <taxon>Bacilli</taxon>
        <taxon>Lactobacillales</taxon>
        <taxon>Lactobacillaceae</taxon>
        <taxon>Lactobacillus</taxon>
    </lineage>
</organism>
<dbReference type="AlphaFoldDB" id="D4YRE9"/>
<dbReference type="eggNOG" id="COG1680">
    <property type="taxonomic scope" value="Bacteria"/>
</dbReference>
<keyword evidence="3" id="KW-1185">Reference proteome</keyword>
<dbReference type="SUPFAM" id="SSF56601">
    <property type="entry name" value="beta-lactamase/transpeptidase-like"/>
    <property type="match status" value="1"/>
</dbReference>
<comment type="caution">
    <text evidence="2">The sequence shown here is derived from an EMBL/GenBank/DDBJ whole genome shotgun (WGS) entry which is preliminary data.</text>
</comment>
<dbReference type="Proteomes" id="UP000004069">
    <property type="component" value="Unassembled WGS sequence"/>
</dbReference>
<evidence type="ECO:0000259" key="1">
    <source>
        <dbReference type="Pfam" id="PF00144"/>
    </source>
</evidence>
<dbReference type="PATRIC" id="fig|585524.9.peg.1472"/>
<protein>
    <recommendedName>
        <fullName evidence="1">Beta-lactamase-related domain-containing protein</fullName>
    </recommendedName>
</protein>
<dbReference type="Pfam" id="PF00144">
    <property type="entry name" value="Beta-lactamase"/>
    <property type="match status" value="1"/>
</dbReference>
<dbReference type="Gene3D" id="3.40.710.10">
    <property type="entry name" value="DD-peptidase/beta-lactamase superfamily"/>
    <property type="match status" value="1"/>
</dbReference>
<accession>D4YRE9</accession>
<dbReference type="InterPro" id="IPR001466">
    <property type="entry name" value="Beta-lactam-related"/>
</dbReference>
<dbReference type="EMBL" id="ADNY01000004">
    <property type="protein sequence ID" value="EFG56259.1"/>
    <property type="molecule type" value="Genomic_DNA"/>
</dbReference>
<proteinExistence type="predicted"/>
<name>D4YRE9_9LACO</name>
<dbReference type="PANTHER" id="PTHR46825:SF9">
    <property type="entry name" value="BETA-LACTAMASE-RELATED DOMAIN-CONTAINING PROTEIN"/>
    <property type="match status" value="1"/>
</dbReference>
<dbReference type="PANTHER" id="PTHR46825">
    <property type="entry name" value="D-ALANYL-D-ALANINE-CARBOXYPEPTIDASE/ENDOPEPTIDASE AMPH"/>
    <property type="match status" value="1"/>
</dbReference>
<dbReference type="InterPro" id="IPR012338">
    <property type="entry name" value="Beta-lactam/transpept-like"/>
</dbReference>
<evidence type="ECO:0000313" key="2">
    <source>
        <dbReference type="EMBL" id="EFG56259.1"/>
    </source>
</evidence>
<reference evidence="2 3" key="1">
    <citation type="submission" date="2010-04" db="EMBL/GenBank/DDBJ databases">
        <authorList>
            <person name="Muzny D."/>
            <person name="Qin X."/>
            <person name="Deng J."/>
            <person name="Jiang H."/>
            <person name="Liu Y."/>
            <person name="Qu J."/>
            <person name="Song X.-Z."/>
            <person name="Zhang L."/>
            <person name="Thornton R."/>
            <person name="Coyle M."/>
            <person name="Francisco L."/>
            <person name="Jackson L."/>
            <person name="Javaid M."/>
            <person name="Korchina V."/>
            <person name="Kovar C."/>
            <person name="Mata R."/>
            <person name="Mathew T."/>
            <person name="Ngo R."/>
            <person name="Nguyen L."/>
            <person name="Nguyen N."/>
            <person name="Okwuonu G."/>
            <person name="Ongeri F."/>
            <person name="Pham C."/>
            <person name="Simmons D."/>
            <person name="Wilczek-Boney K."/>
            <person name="Hale W."/>
            <person name="Jakkamsetti A."/>
            <person name="Pham P."/>
            <person name="Ruth R."/>
            <person name="San Lucas F."/>
            <person name="Warren J."/>
            <person name="Zhang J."/>
            <person name="Zhao Z."/>
            <person name="Zhou C."/>
            <person name="Zhu D."/>
            <person name="Lee S."/>
            <person name="Bess C."/>
            <person name="Blankenburg K."/>
            <person name="Forbes L."/>
            <person name="Fu Q."/>
            <person name="Gubbala S."/>
            <person name="Hirani K."/>
            <person name="Jayaseelan J.C."/>
            <person name="Lara F."/>
            <person name="Munidasa M."/>
            <person name="Palculict T."/>
            <person name="Patil S."/>
            <person name="Pu L.-L."/>
            <person name="Saada N."/>
            <person name="Tang L."/>
            <person name="Weissenberger G."/>
            <person name="Zhu Y."/>
            <person name="Hemphill L."/>
            <person name="Shang Y."/>
            <person name="Youmans B."/>
            <person name="Ayvaz T."/>
            <person name="Ross M."/>
            <person name="Santibanez J."/>
            <person name="Aqrawi P."/>
            <person name="Gross S."/>
            <person name="Joshi V."/>
            <person name="Fowler G."/>
            <person name="Nazareth L."/>
            <person name="Reid J."/>
            <person name="Worley K."/>
            <person name="Petrosino J."/>
            <person name="Highlander S."/>
            <person name="Gibbs R."/>
        </authorList>
    </citation>
    <scope>NUCLEOTIDE SEQUENCE [LARGE SCALE GENOMIC DNA]</scope>
    <source>
        <strain evidence="2 3">DSM 11664</strain>
    </source>
</reference>
<sequence>MRNANQITVSNLLTHTSGIDIPNTEQPRNKSYSEAAAINWIVKHVTKNTEKKVGKWNYNNANFVLLAGIIRKTTGSSYSATVKQFYALTHLPGKDSTYSGGMYIKNGGQLKLAYGNVHNTYFGNWVQLTSDNQNGTVMFLNQTKDGTSRNKAIGYRILKHIKSGTFLSK</sequence>
<feature type="domain" description="Beta-lactamase-related" evidence="1">
    <location>
        <begin position="4"/>
        <end position="83"/>
    </location>
</feature>
<gene>
    <name evidence="2" type="ORF">HMPREF0493_0077</name>
</gene>
<dbReference type="InterPro" id="IPR050491">
    <property type="entry name" value="AmpC-like"/>
</dbReference>